<accession>A0AAW1QDX9</accession>
<feature type="compositionally biased region" description="Polar residues" evidence="3">
    <location>
        <begin position="114"/>
        <end position="124"/>
    </location>
</feature>
<feature type="compositionally biased region" description="Gly residues" evidence="3">
    <location>
        <begin position="1076"/>
        <end position="1089"/>
    </location>
</feature>
<evidence type="ECO:0000259" key="5">
    <source>
        <dbReference type="PROSITE" id="PS51194"/>
    </source>
</evidence>
<dbReference type="Pfam" id="PF00270">
    <property type="entry name" value="DEAD"/>
    <property type="match status" value="1"/>
</dbReference>
<dbReference type="Proteomes" id="UP001445335">
    <property type="component" value="Unassembled WGS sequence"/>
</dbReference>
<dbReference type="Gene3D" id="3.40.50.300">
    <property type="entry name" value="P-loop containing nucleotide triphosphate hydrolases"/>
    <property type="match status" value="2"/>
</dbReference>
<evidence type="ECO:0000256" key="2">
    <source>
        <dbReference type="ARBA" id="ARBA00022840"/>
    </source>
</evidence>
<dbReference type="CDD" id="cd17039">
    <property type="entry name" value="Ubl_ubiquitin_like"/>
    <property type="match status" value="1"/>
</dbReference>
<organism evidence="6 7">
    <name type="scientific">Elliptochloris bilobata</name>
    <dbReference type="NCBI Taxonomy" id="381761"/>
    <lineage>
        <taxon>Eukaryota</taxon>
        <taxon>Viridiplantae</taxon>
        <taxon>Chlorophyta</taxon>
        <taxon>core chlorophytes</taxon>
        <taxon>Trebouxiophyceae</taxon>
        <taxon>Trebouxiophyceae incertae sedis</taxon>
        <taxon>Elliptochloris clade</taxon>
        <taxon>Elliptochloris</taxon>
    </lineage>
</organism>
<dbReference type="GO" id="GO:0005524">
    <property type="term" value="F:ATP binding"/>
    <property type="evidence" value="ECO:0007669"/>
    <property type="project" value="UniProtKB-KW"/>
</dbReference>
<feature type="region of interest" description="Disordered" evidence="3">
    <location>
        <begin position="75"/>
        <end position="149"/>
    </location>
</feature>
<dbReference type="EMBL" id="JALJOU010000116">
    <property type="protein sequence ID" value="KAK9819572.1"/>
    <property type="molecule type" value="Genomic_DNA"/>
</dbReference>
<comment type="caution">
    <text evidence="6">The sequence shown here is derived from an EMBL/GenBank/DDBJ whole genome shotgun (WGS) entry which is preliminary data.</text>
</comment>
<feature type="region of interest" description="Disordered" evidence="3">
    <location>
        <begin position="399"/>
        <end position="433"/>
    </location>
</feature>
<feature type="compositionally biased region" description="Low complexity" evidence="3">
    <location>
        <begin position="1046"/>
        <end position="1055"/>
    </location>
</feature>
<dbReference type="GO" id="GO:0005634">
    <property type="term" value="C:nucleus"/>
    <property type="evidence" value="ECO:0007669"/>
    <property type="project" value="TreeGrafter"/>
</dbReference>
<evidence type="ECO:0000256" key="1">
    <source>
        <dbReference type="ARBA" id="ARBA00022741"/>
    </source>
</evidence>
<dbReference type="PROSITE" id="PS51194">
    <property type="entry name" value="HELICASE_CTER"/>
    <property type="match status" value="1"/>
</dbReference>
<dbReference type="SMART" id="SM00490">
    <property type="entry name" value="HELICc"/>
    <property type="match status" value="1"/>
</dbReference>
<name>A0AAW1QDX9_9CHLO</name>
<dbReference type="SMART" id="SM00487">
    <property type="entry name" value="DEXDc"/>
    <property type="match status" value="1"/>
</dbReference>
<feature type="region of interest" description="Disordered" evidence="3">
    <location>
        <begin position="493"/>
        <end position="582"/>
    </location>
</feature>
<feature type="compositionally biased region" description="Basic and acidic residues" evidence="3">
    <location>
        <begin position="259"/>
        <end position="274"/>
    </location>
</feature>
<dbReference type="InterPro" id="IPR027417">
    <property type="entry name" value="P-loop_NTPase"/>
</dbReference>
<feature type="compositionally biased region" description="Low complexity" evidence="3">
    <location>
        <begin position="75"/>
        <end position="84"/>
    </location>
</feature>
<dbReference type="Pfam" id="PF22982">
    <property type="entry name" value="WHD_HRQ1"/>
    <property type="match status" value="1"/>
</dbReference>
<sequence>MGPVEVRTLAGKITTLHLGDGDTGRTVKHLLRAQWGDSHRLMFRGSAVPDSTPIEALQIRAGEFVVALAVKKRPGQAQPAARAPVPTPPQFHTPPRSPASSLHVVSPAGGSPLPTGSANPSPVTSEGPFTLLPGYVSRPQPRRAAEGEGEAASGGGLLLLGGLAAILAEQQTSQVVAALVELPLPPPLQRLERVFAALNTVCAFLLTQHIQATWRSVRAAVRSLPGGQDAALADVEAMAALAPAVLLLRDRQRLPHDELMRHDEDAAANKREGEGESSGSEDAGIPDEAANPAGIRTDGAGTLLEGEHSRFVIELLDPGRRKTPAAASLEALGAEGLGSSQHAAAAKAAPAARAAKNAAARRVRAFRAGLARAVAALHAAWLARRAAAAASAEAEAAAAQPAASPGQQAAHAAQKAAGAIDPSTGPAAAPAPARAAAGRRAMVGAAAAAAGGERDWDPVARRAWHPEFPLAALTIPTLAAAVAEATAAVDEAREAERAKRRTAAQAAAKQRSGSGGDGKGSEPAAAEFAPSGVFADEGLGGDGAEKEGGLGGPREKGRGRGKGKGGGRGGGGFPRPPQLLRRHVPCTDTTPMDTQAFLAHLQELSWYKGQLVHSEPAPARRPRFADPAQPLSAASRAALASRGVGRLFIHQAHALDAVAAGRHTVVCTATASGKSLCYNLPVLEGLAAHPGATALYLFPTKALAQDQLRVLRELCAAAFGPAAPGVEVYDGDTPMDERPGARERARLLITNPDMLHRSFLPVHRQFGNFLAGLRHVIVDEGHYYRGVFGCHAALVLRRLRRLCDREYRSHPVFVVTSATIANPKQHVRNLLGVPEVTVVSEDGSPHGPKTFVLWNPPLTMGQSPKGALAPLAAVTSDGRFNLKHMSHTEGRVRARMNKRAKHEVLRAELQEAAQARGAGVKLGANSGASADALPGDKWLEEVRLGRRRATVAGVALAALEGRNPLEADLAVWRDTTLVALSRQLGQRAVASAVIERPMGSKPGSYSRTYAVGAAPPATQMTMDGPPRPLLLRGTAAAGLGFAGGASAPGAAGRAPVEGSTSAKAPSGRGRNSGRASNGGGVRGGGGGGRSDGRGRGGGRGDRGGAADAAAGESQEELQARREAQARLPGPEWRERHGAAGVPAGERRSSPIVEISLLLAECVQHGLRTIAFCHTRKLCELVIAYTRETLRSTAPTLAPAIAVYRAGYSPKERREVEAALFGGTLMGVAATNALELGIDVGSLDVTLHLGFPGSVSSLLQQAGRAGRREQPSASIYVAFDGPTDQYFFRHPEQLFGRPVEKAQIDAQNQQLMGQHLACAALELPLLLEADQAYFGPRLPAVAGQLRDAGLLNRHPHMPPDVNALLYTGAHENPAAGFSLRAIDPERYQIVNEAAGGAVIEEIEESKAFFEVYDGAVYLYQGRTYLCKKLDLAARVAVVRPADLKYYTKTRDFTDVHVLGLRAAYEHNGTAGASDKATTAAVGDCLVTTRWLGFHRIWQGSGEVFDTVDLFLPDMQLRTQAAYIRVPASARAALRARNLPFRDGLHAASHALLNVLPLRLMCGALDMGTECDNPYDTRFRPERLLVFDKHPGGIGLAQQAHAVFGELLELALELVHSCNCAGMWGCPACVQHSGCGEYNAVLHKEAAVAILELTLAAQAEFRERARLQRAHGALQEEGRVEHAGAETPV</sequence>
<evidence type="ECO:0000256" key="3">
    <source>
        <dbReference type="SAM" id="MobiDB-lite"/>
    </source>
</evidence>
<dbReference type="GO" id="GO:0036297">
    <property type="term" value="P:interstrand cross-link repair"/>
    <property type="evidence" value="ECO:0007669"/>
    <property type="project" value="TreeGrafter"/>
</dbReference>
<dbReference type="SUPFAM" id="SSF54236">
    <property type="entry name" value="Ubiquitin-like"/>
    <property type="match status" value="1"/>
</dbReference>
<protein>
    <submittedName>
        <fullName evidence="6">Uncharacterized protein</fullName>
    </submittedName>
</protein>
<gene>
    <name evidence="6" type="ORF">WJX81_002582</name>
</gene>
<keyword evidence="7" id="KW-1185">Reference proteome</keyword>
<dbReference type="GO" id="GO:0043138">
    <property type="term" value="F:3'-5' DNA helicase activity"/>
    <property type="evidence" value="ECO:0007669"/>
    <property type="project" value="TreeGrafter"/>
</dbReference>
<dbReference type="Pfam" id="PF00271">
    <property type="entry name" value="Helicase_C"/>
    <property type="match status" value="1"/>
</dbReference>
<dbReference type="InterPro" id="IPR018973">
    <property type="entry name" value="MZB"/>
</dbReference>
<evidence type="ECO:0000313" key="6">
    <source>
        <dbReference type="EMBL" id="KAK9819572.1"/>
    </source>
</evidence>
<feature type="region of interest" description="Disordered" evidence="3">
    <location>
        <begin position="1046"/>
        <end position="1145"/>
    </location>
</feature>
<dbReference type="GO" id="GO:0003676">
    <property type="term" value="F:nucleic acid binding"/>
    <property type="evidence" value="ECO:0007669"/>
    <property type="project" value="InterPro"/>
</dbReference>
<feature type="domain" description="Helicase ATP-binding" evidence="4">
    <location>
        <begin position="655"/>
        <end position="838"/>
    </location>
</feature>
<dbReference type="InterPro" id="IPR014001">
    <property type="entry name" value="Helicase_ATP-bd"/>
</dbReference>
<dbReference type="PANTHER" id="PTHR47957:SF3">
    <property type="entry name" value="ATP-DEPENDENT HELICASE HRQ1"/>
    <property type="match status" value="1"/>
</dbReference>
<dbReference type="InterPro" id="IPR029071">
    <property type="entry name" value="Ubiquitin-like_domsf"/>
</dbReference>
<proteinExistence type="predicted"/>
<feature type="compositionally biased region" description="Basic and acidic residues" evidence="3">
    <location>
        <begin position="1090"/>
        <end position="1104"/>
    </location>
</feature>
<dbReference type="PANTHER" id="PTHR47957">
    <property type="entry name" value="ATP-DEPENDENT HELICASE HRQ1"/>
    <property type="match status" value="1"/>
</dbReference>
<feature type="compositionally biased region" description="Pro residues" evidence="3">
    <location>
        <begin position="85"/>
        <end position="97"/>
    </location>
</feature>
<dbReference type="InterPro" id="IPR011545">
    <property type="entry name" value="DEAD/DEAH_box_helicase_dom"/>
</dbReference>
<dbReference type="CDD" id="cd17923">
    <property type="entry name" value="DEXHc_Hrq1-like"/>
    <property type="match status" value="1"/>
</dbReference>
<feature type="region of interest" description="Disordered" evidence="3">
    <location>
        <begin position="259"/>
        <end position="301"/>
    </location>
</feature>
<reference evidence="6 7" key="1">
    <citation type="journal article" date="2024" name="Nat. Commun.">
        <title>Phylogenomics reveals the evolutionary origins of lichenization in chlorophyte algae.</title>
        <authorList>
            <person name="Puginier C."/>
            <person name="Libourel C."/>
            <person name="Otte J."/>
            <person name="Skaloud P."/>
            <person name="Haon M."/>
            <person name="Grisel S."/>
            <person name="Petersen M."/>
            <person name="Berrin J.G."/>
            <person name="Delaux P.M."/>
            <person name="Dal Grande F."/>
            <person name="Keller J."/>
        </authorList>
    </citation>
    <scope>NUCLEOTIDE SEQUENCE [LARGE SCALE GENOMIC DNA]</scope>
    <source>
        <strain evidence="6 7">SAG 245.80</strain>
    </source>
</reference>
<dbReference type="CDD" id="cd18797">
    <property type="entry name" value="SF2_C_Hrq"/>
    <property type="match status" value="1"/>
</dbReference>
<keyword evidence="1" id="KW-0547">Nucleotide-binding</keyword>
<evidence type="ECO:0000313" key="7">
    <source>
        <dbReference type="Proteomes" id="UP001445335"/>
    </source>
</evidence>
<feature type="domain" description="Helicase C-terminal" evidence="5">
    <location>
        <begin position="1153"/>
        <end position="1311"/>
    </location>
</feature>
<dbReference type="InterPro" id="IPR055227">
    <property type="entry name" value="HRQ1_WHD"/>
</dbReference>
<dbReference type="GO" id="GO:0006289">
    <property type="term" value="P:nucleotide-excision repair"/>
    <property type="evidence" value="ECO:0007669"/>
    <property type="project" value="TreeGrafter"/>
</dbReference>
<keyword evidence="2" id="KW-0067">ATP-binding</keyword>
<dbReference type="Pfam" id="PF09369">
    <property type="entry name" value="MZB"/>
    <property type="match status" value="1"/>
</dbReference>
<feature type="compositionally biased region" description="Basic and acidic residues" evidence="3">
    <location>
        <begin position="543"/>
        <end position="558"/>
    </location>
</feature>
<dbReference type="PROSITE" id="PS51192">
    <property type="entry name" value="HELICASE_ATP_BIND_1"/>
    <property type="match status" value="1"/>
</dbReference>
<dbReference type="SUPFAM" id="SSF52540">
    <property type="entry name" value="P-loop containing nucleoside triphosphate hydrolases"/>
    <property type="match status" value="1"/>
</dbReference>
<evidence type="ECO:0000259" key="4">
    <source>
        <dbReference type="PROSITE" id="PS51192"/>
    </source>
</evidence>
<dbReference type="InterPro" id="IPR001650">
    <property type="entry name" value="Helicase_C-like"/>
</dbReference>